<dbReference type="InterPro" id="IPR006311">
    <property type="entry name" value="TAT_signal"/>
</dbReference>
<keyword evidence="1 6" id="KW-0489">Methyltransferase</keyword>
<dbReference type="InterPro" id="IPR025714">
    <property type="entry name" value="Methyltranfer_dom"/>
</dbReference>
<sequence>MNPQARRRTLLLSAAAAGAGLGLLPPRLAWAQDAPEPPRLDVPFVPTPQEVVDRMLDLARVGAHDTLYDLGCGDGRIVVTAARRFGARGVGVDLNPERIVEAEANAKKAGVEKRVSFKVADLFETELSPASVVSLYLLPDLNLKLRPRLWSQLKPGSRVVSHAFDMGPGWPPERTVDVDGRTIYLWTIGPAQKGAGAQGAVRGKKSP</sequence>
<accession>A0ABW0RUQ9</accession>
<name>A0ABW0RUQ9_9BURK</name>
<reference evidence="7" key="1">
    <citation type="journal article" date="2019" name="Int. J. Syst. Evol. Microbiol.">
        <title>The Global Catalogue of Microorganisms (GCM) 10K type strain sequencing project: providing services to taxonomists for standard genome sequencing and annotation.</title>
        <authorList>
            <consortium name="The Broad Institute Genomics Platform"/>
            <consortium name="The Broad Institute Genome Sequencing Center for Infectious Disease"/>
            <person name="Wu L."/>
            <person name="Ma J."/>
        </authorList>
    </citation>
    <scope>NUCLEOTIDE SEQUENCE [LARGE SCALE GENOMIC DNA]</scope>
    <source>
        <strain evidence="7">CGMCC 4.5798</strain>
    </source>
</reference>
<keyword evidence="4" id="KW-0732">Signal</keyword>
<dbReference type="Gene3D" id="3.40.50.150">
    <property type="entry name" value="Vaccinia Virus protein VP39"/>
    <property type="match status" value="1"/>
</dbReference>
<proteinExistence type="predicted"/>
<dbReference type="SUPFAM" id="SSF53335">
    <property type="entry name" value="S-adenosyl-L-methionine-dependent methyltransferases"/>
    <property type="match status" value="1"/>
</dbReference>
<dbReference type="CDD" id="cd02440">
    <property type="entry name" value="AdoMet_MTases"/>
    <property type="match status" value="1"/>
</dbReference>
<keyword evidence="3" id="KW-0949">S-adenosyl-L-methionine</keyword>
<dbReference type="GO" id="GO:0008168">
    <property type="term" value="F:methyltransferase activity"/>
    <property type="evidence" value="ECO:0007669"/>
    <property type="project" value="UniProtKB-KW"/>
</dbReference>
<keyword evidence="2 6" id="KW-0808">Transferase</keyword>
<dbReference type="Proteomes" id="UP001596086">
    <property type="component" value="Unassembled WGS sequence"/>
</dbReference>
<keyword evidence="7" id="KW-1185">Reference proteome</keyword>
<dbReference type="GO" id="GO:0032259">
    <property type="term" value="P:methylation"/>
    <property type="evidence" value="ECO:0007669"/>
    <property type="project" value="UniProtKB-KW"/>
</dbReference>
<dbReference type="EMBL" id="JBHSMZ010000001">
    <property type="protein sequence ID" value="MFC5547230.1"/>
    <property type="molecule type" value="Genomic_DNA"/>
</dbReference>
<evidence type="ECO:0000313" key="7">
    <source>
        <dbReference type="Proteomes" id="UP001596086"/>
    </source>
</evidence>
<feature type="chain" id="PRO_5045849994" evidence="4">
    <location>
        <begin position="32"/>
        <end position="207"/>
    </location>
</feature>
<evidence type="ECO:0000256" key="3">
    <source>
        <dbReference type="ARBA" id="ARBA00022691"/>
    </source>
</evidence>
<feature type="signal peptide" evidence="4">
    <location>
        <begin position="1"/>
        <end position="31"/>
    </location>
</feature>
<dbReference type="PANTHER" id="PTHR13610:SF11">
    <property type="entry name" value="METHYLTRANSFERASE DOMAIN-CONTAINING PROTEIN"/>
    <property type="match status" value="1"/>
</dbReference>
<comment type="caution">
    <text evidence="6">The sequence shown here is derived from an EMBL/GenBank/DDBJ whole genome shotgun (WGS) entry which is preliminary data.</text>
</comment>
<dbReference type="InterPro" id="IPR029063">
    <property type="entry name" value="SAM-dependent_MTases_sf"/>
</dbReference>
<feature type="domain" description="Methyltransferase" evidence="5">
    <location>
        <begin position="66"/>
        <end position="163"/>
    </location>
</feature>
<evidence type="ECO:0000256" key="4">
    <source>
        <dbReference type="SAM" id="SignalP"/>
    </source>
</evidence>
<dbReference type="PANTHER" id="PTHR13610">
    <property type="entry name" value="METHYLTRANSFERASE DOMAIN-CONTAINING PROTEIN"/>
    <property type="match status" value="1"/>
</dbReference>
<gene>
    <name evidence="6" type="ORF">ACFPO9_01725</name>
</gene>
<evidence type="ECO:0000256" key="2">
    <source>
        <dbReference type="ARBA" id="ARBA00022679"/>
    </source>
</evidence>
<dbReference type="PROSITE" id="PS51318">
    <property type="entry name" value="TAT"/>
    <property type="match status" value="1"/>
</dbReference>
<dbReference type="RefSeq" id="WP_379766118.1">
    <property type="nucleotide sequence ID" value="NZ_JBHSMZ010000001.1"/>
</dbReference>
<dbReference type="Pfam" id="PF13847">
    <property type="entry name" value="Methyltransf_31"/>
    <property type="match status" value="1"/>
</dbReference>
<protein>
    <submittedName>
        <fullName evidence="6">SAM-dependent methyltransferase</fullName>
        <ecNumber evidence="6">2.1.1.-</ecNumber>
    </submittedName>
</protein>
<evidence type="ECO:0000259" key="5">
    <source>
        <dbReference type="Pfam" id="PF13847"/>
    </source>
</evidence>
<dbReference type="InterPro" id="IPR026170">
    <property type="entry name" value="FAM173A/B"/>
</dbReference>
<evidence type="ECO:0000313" key="6">
    <source>
        <dbReference type="EMBL" id="MFC5547230.1"/>
    </source>
</evidence>
<dbReference type="EC" id="2.1.1.-" evidence="6"/>
<organism evidence="6 7">
    <name type="scientific">Massilia aerilata</name>
    <dbReference type="NCBI Taxonomy" id="453817"/>
    <lineage>
        <taxon>Bacteria</taxon>
        <taxon>Pseudomonadati</taxon>
        <taxon>Pseudomonadota</taxon>
        <taxon>Betaproteobacteria</taxon>
        <taxon>Burkholderiales</taxon>
        <taxon>Oxalobacteraceae</taxon>
        <taxon>Telluria group</taxon>
        <taxon>Massilia</taxon>
    </lineage>
</organism>
<evidence type="ECO:0000256" key="1">
    <source>
        <dbReference type="ARBA" id="ARBA00022603"/>
    </source>
</evidence>